<dbReference type="SUPFAM" id="SSF54695">
    <property type="entry name" value="POZ domain"/>
    <property type="match status" value="1"/>
</dbReference>
<evidence type="ECO:0000259" key="4">
    <source>
        <dbReference type="Pfam" id="PF03931"/>
    </source>
</evidence>
<dbReference type="PANTHER" id="PTHR11165">
    <property type="entry name" value="SKP1"/>
    <property type="match status" value="1"/>
</dbReference>
<feature type="domain" description="SKP1 component POZ" evidence="4">
    <location>
        <begin position="11"/>
        <end position="77"/>
    </location>
</feature>
<evidence type="ECO:0008006" key="7">
    <source>
        <dbReference type="Google" id="ProtNLM"/>
    </source>
</evidence>
<feature type="domain" description="SKP1 component dimerisation" evidence="3">
    <location>
        <begin position="121"/>
        <end position="168"/>
    </location>
</feature>
<keyword evidence="6" id="KW-1185">Reference proteome</keyword>
<dbReference type="InterPro" id="IPR016073">
    <property type="entry name" value="Skp1_comp_POZ"/>
</dbReference>
<dbReference type="InterPro" id="IPR016072">
    <property type="entry name" value="Skp1_comp_dimer"/>
</dbReference>
<dbReference type="SMART" id="SM00512">
    <property type="entry name" value="Skp1"/>
    <property type="match status" value="1"/>
</dbReference>
<evidence type="ECO:0000313" key="6">
    <source>
        <dbReference type="Proteomes" id="UP001328107"/>
    </source>
</evidence>
<dbReference type="InterPro" id="IPR036296">
    <property type="entry name" value="SKP1-like_dim_sf"/>
</dbReference>
<dbReference type="InterPro" id="IPR001232">
    <property type="entry name" value="SKP1-like"/>
</dbReference>
<dbReference type="SUPFAM" id="SSF81382">
    <property type="entry name" value="Skp1 dimerisation domain-like"/>
    <property type="match status" value="1"/>
</dbReference>
<evidence type="ECO:0000256" key="2">
    <source>
        <dbReference type="ARBA" id="ARBA00022786"/>
    </source>
</evidence>
<feature type="non-terminal residue" evidence="5">
    <location>
        <position position="1"/>
    </location>
</feature>
<evidence type="ECO:0000313" key="5">
    <source>
        <dbReference type="EMBL" id="GMR51610.1"/>
    </source>
</evidence>
<dbReference type="Gene3D" id="3.30.710.10">
    <property type="entry name" value="Potassium Channel Kv1.1, Chain A"/>
    <property type="match status" value="1"/>
</dbReference>
<dbReference type="PIRSF" id="PIRSF028729">
    <property type="entry name" value="E3_ubiquit_lig_SCF_Skp"/>
    <property type="match status" value="1"/>
</dbReference>
<protein>
    <recommendedName>
        <fullName evidence="7">Skp1-related protein</fullName>
    </recommendedName>
</protein>
<name>A0AAN5CWI5_9BILA</name>
<dbReference type="Pfam" id="PF03931">
    <property type="entry name" value="Skp1_POZ"/>
    <property type="match status" value="1"/>
</dbReference>
<gene>
    <name evidence="5" type="ORF">PMAYCL1PPCAC_21805</name>
</gene>
<sequence>SSTPSLTMASKFTVVSSDGKSFEVERKVLKQSVTIETLIAGLNLDEADSDTPAMPIPLPNVTGDVLEKVIKWCEQHQADPVKESDENVEVVIPDWDKEFIGNWDRQMLLQITVAANYLDIKSLLDMCCKTIANTFANKSGEEIRADWGVKNEFTPEEEAAIKKENEWCE</sequence>
<dbReference type="FunFam" id="3.30.710.10:FF:000026">
    <property type="entry name" value="E3 ubiquitin ligase complex SCF subunit"/>
    <property type="match status" value="1"/>
</dbReference>
<proteinExistence type="inferred from homology"/>
<dbReference type="EMBL" id="BTRK01000005">
    <property type="protein sequence ID" value="GMR51610.1"/>
    <property type="molecule type" value="Genomic_DNA"/>
</dbReference>
<dbReference type="GO" id="GO:0006511">
    <property type="term" value="P:ubiquitin-dependent protein catabolic process"/>
    <property type="evidence" value="ECO:0007669"/>
    <property type="project" value="InterPro"/>
</dbReference>
<dbReference type="AlphaFoldDB" id="A0AAN5CWI5"/>
<keyword evidence="2" id="KW-0833">Ubl conjugation pathway</keyword>
<dbReference type="InterPro" id="IPR016897">
    <property type="entry name" value="SKP1"/>
</dbReference>
<comment type="similarity">
    <text evidence="1">Belongs to the SKP1 family.</text>
</comment>
<dbReference type="CDD" id="cd18322">
    <property type="entry name" value="BTB_POZ_SKP1"/>
    <property type="match status" value="1"/>
</dbReference>
<evidence type="ECO:0000256" key="1">
    <source>
        <dbReference type="ARBA" id="ARBA00009993"/>
    </source>
</evidence>
<organism evidence="5 6">
    <name type="scientific">Pristionchus mayeri</name>
    <dbReference type="NCBI Taxonomy" id="1317129"/>
    <lineage>
        <taxon>Eukaryota</taxon>
        <taxon>Metazoa</taxon>
        <taxon>Ecdysozoa</taxon>
        <taxon>Nematoda</taxon>
        <taxon>Chromadorea</taxon>
        <taxon>Rhabditida</taxon>
        <taxon>Rhabditina</taxon>
        <taxon>Diplogasteromorpha</taxon>
        <taxon>Diplogasteroidea</taxon>
        <taxon>Neodiplogasteridae</taxon>
        <taxon>Pristionchus</taxon>
    </lineage>
</organism>
<reference evidence="6" key="1">
    <citation type="submission" date="2022-10" db="EMBL/GenBank/DDBJ databases">
        <title>Genome assembly of Pristionchus species.</title>
        <authorList>
            <person name="Yoshida K."/>
            <person name="Sommer R.J."/>
        </authorList>
    </citation>
    <scope>NUCLEOTIDE SEQUENCE [LARGE SCALE GENOMIC DNA]</scope>
    <source>
        <strain evidence="6">RS5460</strain>
    </source>
</reference>
<evidence type="ECO:0000259" key="3">
    <source>
        <dbReference type="Pfam" id="PF01466"/>
    </source>
</evidence>
<accession>A0AAN5CWI5</accession>
<dbReference type="InterPro" id="IPR011333">
    <property type="entry name" value="SKP1/BTB/POZ_sf"/>
</dbReference>
<comment type="caution">
    <text evidence="5">The sequence shown here is derived from an EMBL/GenBank/DDBJ whole genome shotgun (WGS) entry which is preliminary data.</text>
</comment>
<dbReference type="Pfam" id="PF01466">
    <property type="entry name" value="Skp1"/>
    <property type="match status" value="1"/>
</dbReference>
<dbReference type="Proteomes" id="UP001328107">
    <property type="component" value="Unassembled WGS sequence"/>
</dbReference>